<reference evidence="1 2" key="1">
    <citation type="submission" date="2018-05" db="EMBL/GenBank/DDBJ databases">
        <title>Genomic Encyclopedia of Archaeal and Bacterial Type Strains, Phase II (KMG-II): from individual species to whole genera.</title>
        <authorList>
            <person name="Goeker M."/>
        </authorList>
    </citation>
    <scope>NUCLEOTIDE SEQUENCE [LARGE SCALE GENOMIC DNA]</scope>
    <source>
        <strain evidence="1 2">DSM 22214</strain>
    </source>
</reference>
<dbReference type="EMBL" id="QGGO01000026">
    <property type="protein sequence ID" value="PWK20055.1"/>
    <property type="molecule type" value="Genomic_DNA"/>
</dbReference>
<gene>
    <name evidence="1" type="ORF">LV89_03865</name>
</gene>
<evidence type="ECO:0000313" key="1">
    <source>
        <dbReference type="EMBL" id="PWK20055.1"/>
    </source>
</evidence>
<dbReference type="RefSeq" id="WP_109744539.1">
    <property type="nucleotide sequence ID" value="NZ_QGGO01000026.1"/>
</dbReference>
<sequence>MIELQKASHCPIFKLILGKYTTVQDTQKYLTELSLRVDKQDLFGIVMVFTDGQPTLQRGCQKLEKNWLTHHKDSFHKYCFGIAMVTNSWTILNVWSPIIKQLLKRFLKVEYHVFDCNSDAQIWLMDKYLAIKRF</sequence>
<keyword evidence="2" id="KW-1185">Reference proteome</keyword>
<organism evidence="1 2">
    <name type="scientific">Arcicella aurantiaca</name>
    <dbReference type="NCBI Taxonomy" id="591202"/>
    <lineage>
        <taxon>Bacteria</taxon>
        <taxon>Pseudomonadati</taxon>
        <taxon>Bacteroidota</taxon>
        <taxon>Cytophagia</taxon>
        <taxon>Cytophagales</taxon>
        <taxon>Flectobacillaceae</taxon>
        <taxon>Arcicella</taxon>
    </lineage>
</organism>
<comment type="caution">
    <text evidence="1">The sequence shown here is derived from an EMBL/GenBank/DDBJ whole genome shotgun (WGS) entry which is preliminary data.</text>
</comment>
<dbReference type="OrthoDB" id="2653039at2"/>
<evidence type="ECO:0008006" key="3">
    <source>
        <dbReference type="Google" id="ProtNLM"/>
    </source>
</evidence>
<evidence type="ECO:0000313" key="2">
    <source>
        <dbReference type="Proteomes" id="UP000245489"/>
    </source>
</evidence>
<protein>
    <recommendedName>
        <fullName evidence="3">SpoIIAA-like protein</fullName>
    </recommendedName>
</protein>
<name>A0A316DQ11_9BACT</name>
<dbReference type="AlphaFoldDB" id="A0A316DQ11"/>
<proteinExistence type="predicted"/>
<dbReference type="Proteomes" id="UP000245489">
    <property type="component" value="Unassembled WGS sequence"/>
</dbReference>
<accession>A0A316DQ11</accession>